<dbReference type="Proteomes" id="UP000202786">
    <property type="component" value="Segment"/>
</dbReference>
<feature type="region of interest" description="Disordered" evidence="1">
    <location>
        <begin position="1"/>
        <end position="46"/>
    </location>
</feature>
<evidence type="ECO:0000256" key="1">
    <source>
        <dbReference type="SAM" id="MobiDB-lite"/>
    </source>
</evidence>
<accession>R4TMW7</accession>
<gene>
    <name evidence="3" type="primary">241</name>
    <name evidence="3" type="ORF">HGTV1_241</name>
</gene>
<feature type="compositionally biased region" description="Basic and acidic residues" evidence="1">
    <location>
        <begin position="16"/>
        <end position="28"/>
    </location>
</feature>
<protein>
    <recommendedName>
        <fullName evidence="2">SprT-like domain-containing protein</fullName>
    </recommendedName>
</protein>
<feature type="domain" description="SprT-like" evidence="2">
    <location>
        <begin position="64"/>
        <end position="223"/>
    </location>
</feature>
<dbReference type="KEGG" id="vg:16194143"/>
<keyword evidence="4" id="KW-1185">Reference proteome</keyword>
<reference evidence="3 4" key="1">
    <citation type="submission" date="2012-12" db="EMBL/GenBank/DDBJ databases">
        <authorList>
            <person name="Sencilo A."/>
            <person name="Jacobs-Sera D."/>
            <person name="Russell D.A."/>
            <person name="Ko C."/>
            <person name="Atanasova N."/>
            <person name="Osterlund E."/>
            <person name="Oksanen H.M."/>
            <person name="Bamford D.H."/>
            <person name="Hatfull G.F."/>
            <person name="Roine E."/>
            <person name="Hendrix R.W."/>
        </authorList>
    </citation>
    <scope>NUCLEOTIDE SEQUENCE [LARGE SCALE GENOMIC DNA]</scope>
</reference>
<dbReference type="SMART" id="SM00731">
    <property type="entry name" value="SprT"/>
    <property type="match status" value="1"/>
</dbReference>
<dbReference type="Pfam" id="PF10263">
    <property type="entry name" value="SprT-like"/>
    <property type="match status" value="1"/>
</dbReference>
<dbReference type="EMBL" id="KC292026">
    <property type="protein sequence ID" value="AGM11538.1"/>
    <property type="molecule type" value="Genomic_DNA"/>
</dbReference>
<evidence type="ECO:0000259" key="2">
    <source>
        <dbReference type="SMART" id="SM00731"/>
    </source>
</evidence>
<evidence type="ECO:0000313" key="4">
    <source>
        <dbReference type="Proteomes" id="UP000202786"/>
    </source>
</evidence>
<evidence type="ECO:0000313" key="3">
    <source>
        <dbReference type="EMBL" id="AGM11538.1"/>
    </source>
</evidence>
<dbReference type="GeneID" id="16194143"/>
<dbReference type="InterPro" id="IPR006640">
    <property type="entry name" value="SprT-like_domain"/>
</dbReference>
<dbReference type="OrthoDB" id="13993at10239"/>
<sequence>MSKEVDQMLSNLKAIKNGDDPRESKEEEAAVQQATSEPVPASSQQDDALAVAEKEVDRLYDEYPELADHLPRSNLHMGVARWDGRNGYCKYNTRFGGKRRFNKRVTQTKHRSGHHINVINEKIFEQGNVEDFLDTVRHEVAHAVVYEMHGSSQKHNHNWKALAAKLGADPSSCHSKRDRSDEYNYYIGCPNCGYKGGKTKRSKVIKQPFNRMCGRCGETGMVSFDAGDEMPDENGVVAVESIPWDNKDEWYDAGMP</sequence>
<name>R4TMW7_9CAUD</name>
<organism evidence="3 4">
    <name type="scientific">Halogranum tailed virus 1</name>
    <dbReference type="NCBI Taxonomy" id="1273749"/>
    <lineage>
        <taxon>Viruses</taxon>
        <taxon>Duplodnaviria</taxon>
        <taxon>Heunggongvirae</taxon>
        <taxon>Uroviricota</taxon>
        <taxon>Caudoviricetes</taxon>
        <taxon>Thumleimavirales</taxon>
        <taxon>Halomagnusviridae</taxon>
        <taxon>Hagravirus</taxon>
        <taxon>Hagravirus capitaneum</taxon>
        <taxon>Hagravirus HGTV1</taxon>
    </lineage>
</organism>
<dbReference type="RefSeq" id="YP_008059416.1">
    <property type="nucleotide sequence ID" value="NC_021328.1"/>
</dbReference>
<proteinExistence type="predicted"/>
<dbReference type="GO" id="GO:0006950">
    <property type="term" value="P:response to stress"/>
    <property type="evidence" value="ECO:0007669"/>
    <property type="project" value="UniProtKB-ARBA"/>
</dbReference>
<feature type="compositionally biased region" description="Polar residues" evidence="1">
    <location>
        <begin position="32"/>
        <end position="46"/>
    </location>
</feature>